<comment type="caution">
    <text evidence="5">The sequence shown here is derived from an EMBL/GenBank/DDBJ whole genome shotgun (WGS) entry which is preliminary data.</text>
</comment>
<dbReference type="PATRIC" id="fig|1141660.3.peg.1008"/>
<proteinExistence type="predicted"/>
<name>K8WRT1_9GAMM</name>
<dbReference type="Pfam" id="PF12833">
    <property type="entry name" value="HTH_18"/>
    <property type="match status" value="1"/>
</dbReference>
<dbReference type="RefSeq" id="WP_008914859.1">
    <property type="nucleotide sequence ID" value="NZ_CM001773.1"/>
</dbReference>
<dbReference type="PANTHER" id="PTHR47893">
    <property type="entry name" value="REGULATORY PROTEIN PCHR"/>
    <property type="match status" value="1"/>
</dbReference>
<keyword evidence="6" id="KW-1185">Reference proteome</keyword>
<evidence type="ECO:0000256" key="2">
    <source>
        <dbReference type="ARBA" id="ARBA00023125"/>
    </source>
</evidence>
<sequence length="314" mass="36012">MHNIFYKKLDLLFAYQNNQQPTKLKNRKSLIESIDTEYLCNGILLNKLSLTLAKDITEYCEGPPTMSISIVLKGKGKMYVEGGRIMDIEPGMAIVFYSPNGIKGCNTFYQGEIDILDIRYSLTEMQSKNLPAFSSLQRHYEQNASYLDTIMIASPISPNLVHIIRQIENCSLDGEIRKTYLYAKSLEILALIMSKTQQEYDHTAVSSMQRRAIYCAIKLLHNSYEQAWTIRSLSKAVGINERKLKEGFKIIISSTFHQYLEQVRMTAAQEYLKQGMNVVDVAIAVGYASPSHFSKRFRQHHNINPKLWQLQCTE</sequence>
<keyword evidence="2" id="KW-0238">DNA-binding</keyword>
<dbReference type="PROSITE" id="PS01124">
    <property type="entry name" value="HTH_ARAC_FAMILY_2"/>
    <property type="match status" value="1"/>
</dbReference>
<dbReference type="OrthoDB" id="9809338at2"/>
<gene>
    <name evidence="5" type="ORF">OO7_04974</name>
</gene>
<protein>
    <submittedName>
        <fullName evidence="5">AraC family transcriptional regulator</fullName>
    </submittedName>
</protein>
<dbReference type="Gene3D" id="1.10.10.60">
    <property type="entry name" value="Homeodomain-like"/>
    <property type="match status" value="1"/>
</dbReference>
<evidence type="ECO:0000313" key="6">
    <source>
        <dbReference type="Proteomes" id="UP000010290"/>
    </source>
</evidence>
<evidence type="ECO:0000256" key="1">
    <source>
        <dbReference type="ARBA" id="ARBA00023015"/>
    </source>
</evidence>
<evidence type="ECO:0000259" key="4">
    <source>
        <dbReference type="PROSITE" id="PS01124"/>
    </source>
</evidence>
<dbReference type="GO" id="GO:0043565">
    <property type="term" value="F:sequence-specific DNA binding"/>
    <property type="evidence" value="ECO:0007669"/>
    <property type="project" value="InterPro"/>
</dbReference>
<keyword evidence="3" id="KW-0804">Transcription</keyword>
<reference evidence="5 6" key="1">
    <citation type="journal article" date="2012" name="BMC Genomics">
        <title>Comparative genomics of bacteria in the genus Providencia isolated from wild Drosophila melanogaster.</title>
        <authorList>
            <person name="Galac M.R."/>
            <person name="Lazzaro B.P."/>
        </authorList>
    </citation>
    <scope>NUCLEOTIDE SEQUENCE [LARGE SCALE GENOMIC DNA]</scope>
    <source>
        <strain evidence="5 6">DSM 19967</strain>
    </source>
</reference>
<dbReference type="InterPro" id="IPR009057">
    <property type="entry name" value="Homeodomain-like_sf"/>
</dbReference>
<dbReference type="InterPro" id="IPR018062">
    <property type="entry name" value="HTH_AraC-typ_CS"/>
</dbReference>
<dbReference type="Proteomes" id="UP000010290">
    <property type="component" value="Chromosome"/>
</dbReference>
<dbReference type="AlphaFoldDB" id="K8WRT1"/>
<accession>K8WRT1</accession>
<keyword evidence="1" id="KW-0805">Transcription regulation</keyword>
<dbReference type="SUPFAM" id="SSF46689">
    <property type="entry name" value="Homeodomain-like"/>
    <property type="match status" value="1"/>
</dbReference>
<feature type="domain" description="HTH araC/xylS-type" evidence="4">
    <location>
        <begin position="214"/>
        <end position="311"/>
    </location>
</feature>
<dbReference type="HOGENOM" id="CLU_052345_3_1_6"/>
<dbReference type="PROSITE" id="PS00041">
    <property type="entry name" value="HTH_ARAC_FAMILY_1"/>
    <property type="match status" value="1"/>
</dbReference>
<dbReference type="SMART" id="SM00342">
    <property type="entry name" value="HTH_ARAC"/>
    <property type="match status" value="1"/>
</dbReference>
<dbReference type="PANTHER" id="PTHR47893:SF1">
    <property type="entry name" value="REGULATORY PROTEIN PCHR"/>
    <property type="match status" value="1"/>
</dbReference>
<organism evidence="5 6">
    <name type="scientific">Providencia sneebia DSM 19967</name>
    <dbReference type="NCBI Taxonomy" id="1141660"/>
    <lineage>
        <taxon>Bacteria</taxon>
        <taxon>Pseudomonadati</taxon>
        <taxon>Pseudomonadota</taxon>
        <taxon>Gammaproteobacteria</taxon>
        <taxon>Enterobacterales</taxon>
        <taxon>Morganellaceae</taxon>
        <taxon>Providencia</taxon>
    </lineage>
</organism>
<dbReference type="InterPro" id="IPR018060">
    <property type="entry name" value="HTH_AraC"/>
</dbReference>
<evidence type="ECO:0000313" key="5">
    <source>
        <dbReference type="EMBL" id="EKT60152.1"/>
    </source>
</evidence>
<dbReference type="InterPro" id="IPR053142">
    <property type="entry name" value="PchR_regulatory_protein"/>
</dbReference>
<dbReference type="GO" id="GO:0003700">
    <property type="term" value="F:DNA-binding transcription factor activity"/>
    <property type="evidence" value="ECO:0007669"/>
    <property type="project" value="InterPro"/>
</dbReference>
<dbReference type="EMBL" id="AKKN01000005">
    <property type="protein sequence ID" value="EKT60152.1"/>
    <property type="molecule type" value="Genomic_DNA"/>
</dbReference>
<evidence type="ECO:0000256" key="3">
    <source>
        <dbReference type="ARBA" id="ARBA00023163"/>
    </source>
</evidence>